<evidence type="ECO:0000259" key="9">
    <source>
        <dbReference type="Pfam" id="PF00266"/>
    </source>
</evidence>
<sequence>MARHYLDHASTSPARPEVVEAMLPWLSFAADPGRVHTDGRQSRGAIEGAREEVAALLGARPREVVFTGGATEAIVAAVWGATEQRRHVVVPAVEHSAVRDASAAFGDVNEVGVDGQGRMDPAEVLAAVRPGETGLVHVQWANHEVGTLQPVAEVVAGCRERGVLVHVDAACAAGHLPVDFGALGADLLSVSAHKLGGPQGVGALLVRRGLRLRPLLVGGEQERSRRAGMENVAGIVGFGAAAATLTSALDHEAAGARARTDALIAAATAVDGVVTYGDPVDRVPHIACLGVAGVEAEAVLLGLDQAGIAAHSGSACSSESLEPSPVLAAMGVEAERSLRVSVGWSTTDDDVDGFRVAFPGVVSRLRSLRSVSE</sequence>
<feature type="domain" description="Aminotransferase class V" evidence="9">
    <location>
        <begin position="4"/>
        <end position="353"/>
    </location>
</feature>
<keyword evidence="5" id="KW-0663">Pyridoxal phosphate</keyword>
<keyword evidence="3 10" id="KW-0808">Transferase</keyword>
<dbReference type="PIRSF" id="PIRSF005572">
    <property type="entry name" value="NifS"/>
    <property type="match status" value="1"/>
</dbReference>
<evidence type="ECO:0000313" key="10">
    <source>
        <dbReference type="EMBL" id="CAA9252519.1"/>
    </source>
</evidence>
<dbReference type="PANTHER" id="PTHR11601">
    <property type="entry name" value="CYSTEINE DESULFURYLASE FAMILY MEMBER"/>
    <property type="match status" value="1"/>
</dbReference>
<gene>
    <name evidence="10" type="ORF">AVDCRST_MAG10-2333</name>
</gene>
<dbReference type="GO" id="GO:0051536">
    <property type="term" value="F:iron-sulfur cluster binding"/>
    <property type="evidence" value="ECO:0007669"/>
    <property type="project" value="UniProtKB-KW"/>
</dbReference>
<dbReference type="Gene3D" id="3.40.640.10">
    <property type="entry name" value="Type I PLP-dependent aspartate aminotransferase-like (Major domain)"/>
    <property type="match status" value="1"/>
</dbReference>
<keyword evidence="7" id="KW-0411">Iron-sulfur</keyword>
<accession>A0A6J4IK32</accession>
<dbReference type="EC" id="2.8.1.7" evidence="10"/>
<dbReference type="InterPro" id="IPR015421">
    <property type="entry name" value="PyrdxlP-dep_Trfase_major"/>
</dbReference>
<comment type="similarity">
    <text evidence="2">Belongs to the class-V pyridoxal-phosphate-dependent aminotransferase family. NifS/IscS subfamily.</text>
</comment>
<protein>
    <submittedName>
        <fullName evidence="10">Cysteine desulfurase</fullName>
        <ecNumber evidence="10">2.8.1.7</ecNumber>
    </submittedName>
</protein>
<dbReference type="EMBL" id="CADCTB010000143">
    <property type="protein sequence ID" value="CAA9252519.1"/>
    <property type="molecule type" value="Genomic_DNA"/>
</dbReference>
<dbReference type="Gene3D" id="3.90.1150.10">
    <property type="entry name" value="Aspartate Aminotransferase, domain 1"/>
    <property type="match status" value="1"/>
</dbReference>
<evidence type="ECO:0000256" key="3">
    <source>
        <dbReference type="ARBA" id="ARBA00022679"/>
    </source>
</evidence>
<dbReference type="GO" id="GO:0046872">
    <property type="term" value="F:metal ion binding"/>
    <property type="evidence" value="ECO:0007669"/>
    <property type="project" value="UniProtKB-KW"/>
</dbReference>
<dbReference type="Pfam" id="PF00266">
    <property type="entry name" value="Aminotran_5"/>
    <property type="match status" value="1"/>
</dbReference>
<dbReference type="SUPFAM" id="SSF53383">
    <property type="entry name" value="PLP-dependent transferases"/>
    <property type="match status" value="1"/>
</dbReference>
<dbReference type="InterPro" id="IPR016454">
    <property type="entry name" value="Cysteine_dSase"/>
</dbReference>
<evidence type="ECO:0000256" key="5">
    <source>
        <dbReference type="ARBA" id="ARBA00022898"/>
    </source>
</evidence>
<dbReference type="InterPro" id="IPR000192">
    <property type="entry name" value="Aminotrans_V_dom"/>
</dbReference>
<name>A0A6J4IK32_9ACTN</name>
<comment type="catalytic activity">
    <reaction evidence="8">
        <text>(sulfur carrier)-H + L-cysteine = (sulfur carrier)-SH + L-alanine</text>
        <dbReference type="Rhea" id="RHEA:43892"/>
        <dbReference type="Rhea" id="RHEA-COMP:14737"/>
        <dbReference type="Rhea" id="RHEA-COMP:14739"/>
        <dbReference type="ChEBI" id="CHEBI:29917"/>
        <dbReference type="ChEBI" id="CHEBI:35235"/>
        <dbReference type="ChEBI" id="CHEBI:57972"/>
        <dbReference type="ChEBI" id="CHEBI:64428"/>
        <dbReference type="EC" id="2.8.1.7"/>
    </reaction>
</comment>
<dbReference type="GO" id="GO:0031071">
    <property type="term" value="F:cysteine desulfurase activity"/>
    <property type="evidence" value="ECO:0007669"/>
    <property type="project" value="UniProtKB-EC"/>
</dbReference>
<evidence type="ECO:0000256" key="7">
    <source>
        <dbReference type="ARBA" id="ARBA00023014"/>
    </source>
</evidence>
<keyword evidence="4" id="KW-0479">Metal-binding</keyword>
<evidence type="ECO:0000256" key="2">
    <source>
        <dbReference type="ARBA" id="ARBA00006490"/>
    </source>
</evidence>
<reference evidence="10" key="1">
    <citation type="submission" date="2020-02" db="EMBL/GenBank/DDBJ databases">
        <authorList>
            <person name="Meier V. D."/>
        </authorList>
    </citation>
    <scope>NUCLEOTIDE SEQUENCE</scope>
    <source>
        <strain evidence="10">AVDCRST_MAG10</strain>
    </source>
</reference>
<dbReference type="InterPro" id="IPR015422">
    <property type="entry name" value="PyrdxlP-dep_Trfase_small"/>
</dbReference>
<evidence type="ECO:0000256" key="1">
    <source>
        <dbReference type="ARBA" id="ARBA00001933"/>
    </source>
</evidence>
<comment type="cofactor">
    <cofactor evidence="1">
        <name>pyridoxal 5'-phosphate</name>
        <dbReference type="ChEBI" id="CHEBI:597326"/>
    </cofactor>
</comment>
<evidence type="ECO:0000256" key="8">
    <source>
        <dbReference type="ARBA" id="ARBA00050776"/>
    </source>
</evidence>
<dbReference type="AlphaFoldDB" id="A0A6J4IK32"/>
<proteinExistence type="inferred from homology"/>
<evidence type="ECO:0000256" key="6">
    <source>
        <dbReference type="ARBA" id="ARBA00023004"/>
    </source>
</evidence>
<evidence type="ECO:0000256" key="4">
    <source>
        <dbReference type="ARBA" id="ARBA00022723"/>
    </source>
</evidence>
<organism evidence="10">
    <name type="scientific">uncultured Acidimicrobiales bacterium</name>
    <dbReference type="NCBI Taxonomy" id="310071"/>
    <lineage>
        <taxon>Bacteria</taxon>
        <taxon>Bacillati</taxon>
        <taxon>Actinomycetota</taxon>
        <taxon>Acidimicrobiia</taxon>
        <taxon>Acidimicrobiales</taxon>
        <taxon>environmental samples</taxon>
    </lineage>
</organism>
<dbReference type="PANTHER" id="PTHR11601:SF34">
    <property type="entry name" value="CYSTEINE DESULFURASE"/>
    <property type="match status" value="1"/>
</dbReference>
<dbReference type="InterPro" id="IPR015424">
    <property type="entry name" value="PyrdxlP-dep_Trfase"/>
</dbReference>
<keyword evidence="6" id="KW-0408">Iron</keyword>